<dbReference type="STRING" id="349521.HCH_01305"/>
<accession>Q2SMF2</accession>
<keyword evidence="2" id="KW-1185">Reference proteome</keyword>
<name>Q2SMF2_HAHCH</name>
<reference evidence="1 2" key="1">
    <citation type="journal article" date="2005" name="Nucleic Acids Res.">
        <title>Genomic blueprint of Hahella chejuensis, a marine microbe producing an algicidal agent.</title>
        <authorList>
            <person name="Jeong H."/>
            <person name="Yim J.H."/>
            <person name="Lee C."/>
            <person name="Choi S.-H."/>
            <person name="Park Y.K."/>
            <person name="Yoon S.H."/>
            <person name="Hur C.-G."/>
            <person name="Kang H.-Y."/>
            <person name="Kim D."/>
            <person name="Lee H.H."/>
            <person name="Park K.H."/>
            <person name="Park S.-H."/>
            <person name="Park H.-S."/>
            <person name="Lee H.K."/>
            <person name="Oh T.K."/>
            <person name="Kim J.F."/>
        </authorList>
    </citation>
    <scope>NUCLEOTIDE SEQUENCE [LARGE SCALE GENOMIC DNA]</scope>
    <source>
        <strain evidence="1 2">KCTC 2396</strain>
    </source>
</reference>
<dbReference type="Proteomes" id="UP000000238">
    <property type="component" value="Chromosome"/>
</dbReference>
<proteinExistence type="predicted"/>
<dbReference type="HOGENOM" id="CLU_1862367_0_0_6"/>
<protein>
    <submittedName>
        <fullName evidence="1">Uncharacterized protein</fullName>
    </submittedName>
</protein>
<evidence type="ECO:0000313" key="2">
    <source>
        <dbReference type="Proteomes" id="UP000000238"/>
    </source>
</evidence>
<dbReference type="EMBL" id="CP000155">
    <property type="protein sequence ID" value="ABC28172.1"/>
    <property type="molecule type" value="Genomic_DNA"/>
</dbReference>
<gene>
    <name evidence="1" type="ordered locus">HCH_01305</name>
</gene>
<sequence>MGLALYFKANTRGNAASQECLFGNIYELLETQQIGDNVYELYLHVSGWPDRIENISLFSPPATFDACGQPLQKALASSPVEYGQEGKIVKWPMRFVVEGGAVKIRYSSDKDGRLAMEDVPVDWKLSSTTQSPPQLTH</sequence>
<dbReference type="KEGG" id="hch:HCH_01305"/>
<dbReference type="AlphaFoldDB" id="Q2SMF2"/>
<evidence type="ECO:0000313" key="1">
    <source>
        <dbReference type="EMBL" id="ABC28172.1"/>
    </source>
</evidence>
<organism evidence="1 2">
    <name type="scientific">Hahella chejuensis (strain KCTC 2396)</name>
    <dbReference type="NCBI Taxonomy" id="349521"/>
    <lineage>
        <taxon>Bacteria</taxon>
        <taxon>Pseudomonadati</taxon>
        <taxon>Pseudomonadota</taxon>
        <taxon>Gammaproteobacteria</taxon>
        <taxon>Oceanospirillales</taxon>
        <taxon>Hahellaceae</taxon>
        <taxon>Hahella</taxon>
    </lineage>
</organism>